<dbReference type="InterPro" id="IPR051317">
    <property type="entry name" value="Gfo/Idh/MocA_oxidoreduct"/>
</dbReference>
<dbReference type="InterPro" id="IPR036291">
    <property type="entry name" value="NAD(P)-bd_dom_sf"/>
</dbReference>
<comment type="similarity">
    <text evidence="1">Belongs to the Gfo/Idh/MocA family.</text>
</comment>
<evidence type="ECO:0000313" key="6">
    <source>
        <dbReference type="Proteomes" id="UP001596118"/>
    </source>
</evidence>
<dbReference type="Pfam" id="PF01408">
    <property type="entry name" value="GFO_IDH_MocA"/>
    <property type="match status" value="1"/>
</dbReference>
<evidence type="ECO:0000256" key="2">
    <source>
        <dbReference type="ARBA" id="ARBA00023002"/>
    </source>
</evidence>
<organism evidence="5 6">
    <name type="scientific">Halorubrum rubrum</name>
    <dbReference type="NCBI Taxonomy" id="1126240"/>
    <lineage>
        <taxon>Archaea</taxon>
        <taxon>Methanobacteriati</taxon>
        <taxon>Methanobacteriota</taxon>
        <taxon>Stenosarchaea group</taxon>
        <taxon>Halobacteria</taxon>
        <taxon>Halobacteriales</taxon>
        <taxon>Haloferacaceae</taxon>
        <taxon>Halorubrum</taxon>
    </lineage>
</organism>
<dbReference type="InterPro" id="IPR055170">
    <property type="entry name" value="GFO_IDH_MocA-like_dom"/>
</dbReference>
<proteinExistence type="inferred from homology"/>
<dbReference type="Gene3D" id="3.30.360.10">
    <property type="entry name" value="Dihydrodipicolinate Reductase, domain 2"/>
    <property type="match status" value="1"/>
</dbReference>
<gene>
    <name evidence="5" type="ORF">ACFPM1_04770</name>
</gene>
<evidence type="ECO:0000259" key="4">
    <source>
        <dbReference type="Pfam" id="PF22725"/>
    </source>
</evidence>
<sequence>MNKDQFGLGIVGAGFITQESHAPSVEYLPGVHVAGIQNRTLETAAELADTCRDEGWGDPSVYGEGEIDALVADPDVDGLWITTPNFVRQDSVEAAVRAVDDGGDLAGIAIEKPLARTLSEADAIVQRIEDAGLAHAYLENWVHEPRLRELRSLLWERGRGAGRPYIARARAEHGGPHSAWFWNGEKQGGGVLTDMLSHALSTNERLLTDPEGGDLEAVSVSADAETLKWNHGDFADELEAEFGVDLRENPVDDYARATVQYEDSSGRTIVSEATGSWCYVGAGVNRSIELLGPEYSGQVVSNGSESSVFFSDALSGGEGWAEKQNATSGRMPLAAADVVLGGYVAENRDAVDAFRRGENATLDLRHGRDILRLCLAAYKSAETEATVDPRNADLEGYTPPPARR</sequence>
<keyword evidence="2" id="KW-0560">Oxidoreductase</keyword>
<dbReference type="PANTHER" id="PTHR43708">
    <property type="entry name" value="CONSERVED EXPRESSED OXIDOREDUCTASE (EUROFUNG)"/>
    <property type="match status" value="1"/>
</dbReference>
<dbReference type="InterPro" id="IPR000683">
    <property type="entry name" value="Gfo/Idh/MocA-like_OxRdtase_N"/>
</dbReference>
<name>A0ABD5QZK0_9EURY</name>
<comment type="caution">
    <text evidence="5">The sequence shown here is derived from an EMBL/GenBank/DDBJ whole genome shotgun (WGS) entry which is preliminary data.</text>
</comment>
<protein>
    <submittedName>
        <fullName evidence="5">Gfo/Idh/MocA family protein</fullName>
    </submittedName>
</protein>
<dbReference type="Gene3D" id="3.40.50.720">
    <property type="entry name" value="NAD(P)-binding Rossmann-like Domain"/>
    <property type="match status" value="1"/>
</dbReference>
<evidence type="ECO:0000259" key="3">
    <source>
        <dbReference type="Pfam" id="PF01408"/>
    </source>
</evidence>
<dbReference type="Pfam" id="PF22725">
    <property type="entry name" value="GFO_IDH_MocA_C3"/>
    <property type="match status" value="1"/>
</dbReference>
<dbReference type="SUPFAM" id="SSF55347">
    <property type="entry name" value="Glyceraldehyde-3-phosphate dehydrogenase-like, C-terminal domain"/>
    <property type="match status" value="1"/>
</dbReference>
<keyword evidence="6" id="KW-1185">Reference proteome</keyword>
<dbReference type="Proteomes" id="UP001596118">
    <property type="component" value="Unassembled WGS sequence"/>
</dbReference>
<reference evidence="5 6" key="1">
    <citation type="journal article" date="2019" name="Int. J. Syst. Evol. Microbiol.">
        <title>The Global Catalogue of Microorganisms (GCM) 10K type strain sequencing project: providing services to taxonomists for standard genome sequencing and annotation.</title>
        <authorList>
            <consortium name="The Broad Institute Genomics Platform"/>
            <consortium name="The Broad Institute Genome Sequencing Center for Infectious Disease"/>
            <person name="Wu L."/>
            <person name="Ma J."/>
        </authorList>
    </citation>
    <scope>NUCLEOTIDE SEQUENCE [LARGE SCALE GENOMIC DNA]</scope>
    <source>
        <strain evidence="5 6">CGMCC 1.12124</strain>
    </source>
</reference>
<dbReference type="PANTHER" id="PTHR43708:SF5">
    <property type="entry name" value="CONSERVED EXPRESSED OXIDOREDUCTASE (EUROFUNG)-RELATED"/>
    <property type="match status" value="1"/>
</dbReference>
<evidence type="ECO:0000313" key="5">
    <source>
        <dbReference type="EMBL" id="MFC5278077.1"/>
    </source>
</evidence>
<dbReference type="EMBL" id="JBHSKY010000006">
    <property type="protein sequence ID" value="MFC5278077.1"/>
    <property type="molecule type" value="Genomic_DNA"/>
</dbReference>
<feature type="domain" description="Gfo/Idh/MocA-like oxidoreductase N-terminal" evidence="3">
    <location>
        <begin position="7"/>
        <end position="132"/>
    </location>
</feature>
<dbReference type="RefSeq" id="WP_256410292.1">
    <property type="nucleotide sequence ID" value="NZ_JANHDM010000001.1"/>
</dbReference>
<dbReference type="GO" id="GO:0016491">
    <property type="term" value="F:oxidoreductase activity"/>
    <property type="evidence" value="ECO:0007669"/>
    <property type="project" value="UniProtKB-KW"/>
</dbReference>
<dbReference type="AlphaFoldDB" id="A0ABD5QZK0"/>
<accession>A0ABD5QZK0</accession>
<feature type="domain" description="GFO/IDH/MocA-like oxidoreductase" evidence="4">
    <location>
        <begin position="162"/>
        <end position="271"/>
    </location>
</feature>
<dbReference type="SUPFAM" id="SSF51735">
    <property type="entry name" value="NAD(P)-binding Rossmann-fold domains"/>
    <property type="match status" value="1"/>
</dbReference>
<evidence type="ECO:0000256" key="1">
    <source>
        <dbReference type="ARBA" id="ARBA00010928"/>
    </source>
</evidence>